<reference evidence="3 4" key="1">
    <citation type="submission" date="2020-12" db="EMBL/GenBank/DDBJ databases">
        <title>FDA dAtabase for Regulatory Grade micrObial Sequences (FDA-ARGOS): Supporting development and validation of Infectious Disease Dx tests.</title>
        <authorList>
            <person name="Sproer C."/>
            <person name="Gronow S."/>
            <person name="Severitt S."/>
            <person name="Schroder I."/>
            <person name="Tallon L."/>
            <person name="Sadzewicz L."/>
            <person name="Zhao X."/>
            <person name="Boylan J."/>
            <person name="Ott S."/>
            <person name="Bowen H."/>
            <person name="Vavikolanu K."/>
            <person name="Mehta A."/>
            <person name="Aluvathingal J."/>
            <person name="Nadendla S."/>
            <person name="Lowell S."/>
            <person name="Myers T."/>
            <person name="Yan Y."/>
            <person name="Sichtig H."/>
        </authorList>
    </citation>
    <scope>NUCLEOTIDE SEQUENCE [LARGE SCALE GENOMIC DNA]</scope>
    <source>
        <strain evidence="3 4">FDAARGOS_990</strain>
    </source>
</reference>
<evidence type="ECO:0000313" key="4">
    <source>
        <dbReference type="Proteomes" id="UP000595374"/>
    </source>
</evidence>
<sequence>MTEQWTSRWHITGNGQVIRQWSNGTDAGEQVFRRIPADRRPELSEIVALDEELSRFDTVWSRVTMVFVWLGALAILGVIFGLFGLPMYGVADSISLTVGVTSVIIIVLIPIAAIFIMRALRSRVTRLYAEAGLTDPLGMIVPTPDAEIMVGAPKTVSTDPTPAKAPDISARSHAA</sequence>
<evidence type="ECO:0000256" key="2">
    <source>
        <dbReference type="SAM" id="Phobius"/>
    </source>
</evidence>
<gene>
    <name evidence="3" type="ORF">I6H47_04050</name>
</gene>
<name>A0A7T4A0N5_9MICO</name>
<evidence type="ECO:0000256" key="1">
    <source>
        <dbReference type="SAM" id="MobiDB-lite"/>
    </source>
</evidence>
<dbReference type="AlphaFoldDB" id="A0A7T4A0N5"/>
<proteinExistence type="predicted"/>
<keyword evidence="2" id="KW-0472">Membrane</keyword>
<keyword evidence="2" id="KW-0812">Transmembrane</keyword>
<keyword evidence="2" id="KW-1133">Transmembrane helix</keyword>
<feature type="transmembrane region" description="Helical" evidence="2">
    <location>
        <begin position="94"/>
        <end position="117"/>
    </location>
</feature>
<accession>A0A7T4A0N5</accession>
<dbReference type="Proteomes" id="UP000595374">
    <property type="component" value="Chromosome"/>
</dbReference>
<dbReference type="EMBL" id="CP065989">
    <property type="protein sequence ID" value="QQB15136.1"/>
    <property type="molecule type" value="Genomic_DNA"/>
</dbReference>
<dbReference type="RefSeq" id="WP_198500160.1">
    <property type="nucleotide sequence ID" value="NZ_CP065989.1"/>
</dbReference>
<feature type="region of interest" description="Disordered" evidence="1">
    <location>
        <begin position="152"/>
        <end position="175"/>
    </location>
</feature>
<feature type="transmembrane region" description="Helical" evidence="2">
    <location>
        <begin position="63"/>
        <end position="88"/>
    </location>
</feature>
<protein>
    <submittedName>
        <fullName evidence="3">Uncharacterized protein</fullName>
    </submittedName>
</protein>
<organism evidence="3 4">
    <name type="scientific">Brevibacterium casei</name>
    <dbReference type="NCBI Taxonomy" id="33889"/>
    <lineage>
        <taxon>Bacteria</taxon>
        <taxon>Bacillati</taxon>
        <taxon>Actinomycetota</taxon>
        <taxon>Actinomycetes</taxon>
        <taxon>Micrococcales</taxon>
        <taxon>Brevibacteriaceae</taxon>
        <taxon>Brevibacterium</taxon>
    </lineage>
</organism>
<evidence type="ECO:0000313" key="3">
    <source>
        <dbReference type="EMBL" id="QQB15136.1"/>
    </source>
</evidence>